<evidence type="ECO:0000313" key="2">
    <source>
        <dbReference type="EMBL" id="ACX96257.1"/>
    </source>
</evidence>
<reference evidence="2 3" key="1">
    <citation type="submission" date="2009-10" db="EMBL/GenBank/DDBJ databases">
        <title>Complete sequence of Halothiobacillus neapolitanus c2.</title>
        <authorList>
            <consortium name="US DOE Joint Genome Institute"/>
            <person name="Lucas S."/>
            <person name="Copeland A."/>
            <person name="Lapidus A."/>
            <person name="Glavina del Rio T."/>
            <person name="Tice H."/>
            <person name="Bruce D."/>
            <person name="Goodwin L."/>
            <person name="Pitluck S."/>
            <person name="Davenport K."/>
            <person name="Brettin T."/>
            <person name="Detter J.C."/>
            <person name="Han C."/>
            <person name="Tapia R."/>
            <person name="Larimer F."/>
            <person name="Land M."/>
            <person name="Hauser L."/>
            <person name="Kyrpides N."/>
            <person name="Mikhailova N."/>
            <person name="Kerfeld C."/>
            <person name="Cannon G."/>
            <person name="Heinhort S."/>
        </authorList>
    </citation>
    <scope>NUCLEOTIDE SEQUENCE [LARGE SCALE GENOMIC DNA]</scope>
    <source>
        <strain evidence="3">ATCC 23641 / c2</strain>
    </source>
</reference>
<evidence type="ECO:0008006" key="4">
    <source>
        <dbReference type="Google" id="ProtNLM"/>
    </source>
</evidence>
<accession>D0L0N4</accession>
<dbReference type="STRING" id="555778.Hneap_1424"/>
<gene>
    <name evidence="2" type="ordered locus">Hneap_1424</name>
</gene>
<name>D0L0N4_HALNC</name>
<feature type="signal peptide" evidence="1">
    <location>
        <begin position="1"/>
        <end position="22"/>
    </location>
</feature>
<keyword evidence="3" id="KW-1185">Reference proteome</keyword>
<keyword evidence="1" id="KW-0732">Signal</keyword>
<feature type="chain" id="PRO_5003010939" description="Entericidin EcnAB" evidence="1">
    <location>
        <begin position="23"/>
        <end position="64"/>
    </location>
</feature>
<organism evidence="2 3">
    <name type="scientific">Halothiobacillus neapolitanus (strain ATCC 23641 / DSM 15147 / CIP 104769 / NCIMB 8539 / c2)</name>
    <name type="common">Thiobacillus neapolitanus</name>
    <dbReference type="NCBI Taxonomy" id="555778"/>
    <lineage>
        <taxon>Bacteria</taxon>
        <taxon>Pseudomonadati</taxon>
        <taxon>Pseudomonadota</taxon>
        <taxon>Gammaproteobacteria</taxon>
        <taxon>Chromatiales</taxon>
        <taxon>Halothiobacillaceae</taxon>
        <taxon>Halothiobacillus</taxon>
    </lineage>
</organism>
<dbReference type="Proteomes" id="UP000009102">
    <property type="component" value="Chromosome"/>
</dbReference>
<sequence>MKTIVKLMGIALAIGVCTTAMTGCERKEGPAEKAGKAIDQGLDKAGQKIENAGESVQNAAEGSK</sequence>
<evidence type="ECO:0000256" key="1">
    <source>
        <dbReference type="SAM" id="SignalP"/>
    </source>
</evidence>
<dbReference type="AlphaFoldDB" id="D0L0N4"/>
<evidence type="ECO:0000313" key="3">
    <source>
        <dbReference type="Proteomes" id="UP000009102"/>
    </source>
</evidence>
<protein>
    <recommendedName>
        <fullName evidence="4">Entericidin EcnAB</fullName>
    </recommendedName>
</protein>
<dbReference type="OrthoDB" id="5772858at2"/>
<dbReference type="RefSeq" id="WP_012824291.1">
    <property type="nucleotide sequence ID" value="NC_013422.1"/>
</dbReference>
<proteinExistence type="predicted"/>
<dbReference type="KEGG" id="hna:Hneap_1424"/>
<dbReference type="EMBL" id="CP001801">
    <property type="protein sequence ID" value="ACX96257.1"/>
    <property type="molecule type" value="Genomic_DNA"/>
</dbReference>
<dbReference type="PROSITE" id="PS51257">
    <property type="entry name" value="PROKAR_LIPOPROTEIN"/>
    <property type="match status" value="1"/>
</dbReference>
<dbReference type="HOGENOM" id="CLU_192805_0_0_6"/>